<dbReference type="RefSeq" id="WP_282717719.1">
    <property type="nucleotide sequence ID" value="NZ_JASCRZ010000005.1"/>
</dbReference>
<evidence type="ECO:0000313" key="3">
    <source>
        <dbReference type="EMBL" id="MDI5895458.1"/>
    </source>
</evidence>
<feature type="compositionally biased region" description="Polar residues" evidence="1">
    <location>
        <begin position="238"/>
        <end position="247"/>
    </location>
</feature>
<reference evidence="3 4" key="1">
    <citation type="submission" date="2023-04" db="EMBL/GenBank/DDBJ databases">
        <title>Two novel species of Flavobacterium.</title>
        <authorList>
            <person name="Liu Q."/>
            <person name="Xin Y.-H."/>
        </authorList>
    </citation>
    <scope>NUCLEOTIDE SEQUENCE [LARGE SCALE GENOMIC DNA]</scope>
    <source>
        <strain evidence="3 4">LB1P51</strain>
    </source>
</reference>
<dbReference type="InterPro" id="IPR021255">
    <property type="entry name" value="DUF2807"/>
</dbReference>
<evidence type="ECO:0000259" key="2">
    <source>
        <dbReference type="Pfam" id="PF10988"/>
    </source>
</evidence>
<keyword evidence="4" id="KW-1185">Reference proteome</keyword>
<feature type="region of interest" description="Disordered" evidence="1">
    <location>
        <begin position="225"/>
        <end position="247"/>
    </location>
</feature>
<proteinExistence type="predicted"/>
<dbReference type="Proteomes" id="UP001243403">
    <property type="component" value="Unassembled WGS sequence"/>
</dbReference>
<evidence type="ECO:0000256" key="1">
    <source>
        <dbReference type="SAM" id="MobiDB-lite"/>
    </source>
</evidence>
<evidence type="ECO:0000313" key="4">
    <source>
        <dbReference type="Proteomes" id="UP001243403"/>
    </source>
</evidence>
<organism evidence="3 4">
    <name type="scientific">Flavobacterium algoritolerans</name>
    <dbReference type="NCBI Taxonomy" id="3041254"/>
    <lineage>
        <taxon>Bacteria</taxon>
        <taxon>Pseudomonadati</taxon>
        <taxon>Bacteroidota</taxon>
        <taxon>Flavobacteriia</taxon>
        <taxon>Flavobacteriales</taxon>
        <taxon>Flavobacteriaceae</taxon>
        <taxon>Flavobacterium</taxon>
    </lineage>
</organism>
<protein>
    <submittedName>
        <fullName evidence="3">Head GIN domain-containing protein</fullName>
    </submittedName>
</protein>
<gene>
    <name evidence="3" type="ORF">QLS65_11200</name>
</gene>
<dbReference type="EMBL" id="JASCRZ010000005">
    <property type="protein sequence ID" value="MDI5895458.1"/>
    <property type="molecule type" value="Genomic_DNA"/>
</dbReference>
<dbReference type="Pfam" id="PF10988">
    <property type="entry name" value="DUF2807"/>
    <property type="match status" value="1"/>
</dbReference>
<sequence length="247" mass="26121">MLKIITLITKFILVALTALLFASCNHSINLNSIKGSGNVTTERRNVEGDFKSIEVSNAIDLVIEQSDVTEIVVEADDNLQKHIFTKVENGTLVIYCDKNSFINTKSKKVTVKMPVIEQLEANSSASITSTNTIKGENITLKTSSAGTIDLNIEADDITCDSSSGSSITINGMGLKMKANASSGSGIDAKNLLANEVNAEASSGATINIHPIVSLDAEASSGGSISYNKVPKSIRKETNSGGSVHQEQ</sequence>
<dbReference type="PROSITE" id="PS51257">
    <property type="entry name" value="PROKAR_LIPOPROTEIN"/>
    <property type="match status" value="1"/>
</dbReference>
<name>A0ABT6VDA4_9FLAO</name>
<comment type="caution">
    <text evidence="3">The sequence shown here is derived from an EMBL/GenBank/DDBJ whole genome shotgun (WGS) entry which is preliminary data.</text>
</comment>
<accession>A0ABT6VDA4</accession>
<feature type="domain" description="Putative auto-transporter adhesin head GIN" evidence="2">
    <location>
        <begin position="49"/>
        <end position="228"/>
    </location>
</feature>
<dbReference type="Gene3D" id="2.160.20.120">
    <property type="match status" value="1"/>
</dbReference>